<evidence type="ECO:0000313" key="2">
    <source>
        <dbReference type="EMBL" id="OQE71309.1"/>
    </source>
</evidence>
<sequence>MSSPQSQRIQASCVTIWGNSDYDIDIETDDWISYYAVVKKDFGDSFGPPLTITGICDSENHVWRELDRMLGLWARVVQSGQPMTEDQNLEIFGGPNGQNKPILREFIALMNKKRVGPAGERSEGPFSETVSNSAS</sequence>
<feature type="region of interest" description="Disordered" evidence="1">
    <location>
        <begin position="115"/>
        <end position="135"/>
    </location>
</feature>
<name>A0A1V6X852_PENNA</name>
<accession>A0A1V6X852</accession>
<dbReference type="Proteomes" id="UP000191691">
    <property type="component" value="Unassembled WGS sequence"/>
</dbReference>
<proteinExistence type="predicted"/>
<organism evidence="2 3">
    <name type="scientific">Penicillium nalgiovense</name>
    <dbReference type="NCBI Taxonomy" id="60175"/>
    <lineage>
        <taxon>Eukaryota</taxon>
        <taxon>Fungi</taxon>
        <taxon>Dikarya</taxon>
        <taxon>Ascomycota</taxon>
        <taxon>Pezizomycotina</taxon>
        <taxon>Eurotiomycetes</taxon>
        <taxon>Eurotiomycetidae</taxon>
        <taxon>Eurotiales</taxon>
        <taxon>Aspergillaceae</taxon>
        <taxon>Penicillium</taxon>
    </lineage>
</organism>
<protein>
    <submittedName>
        <fullName evidence="2">Uncharacterized protein</fullName>
    </submittedName>
</protein>
<comment type="caution">
    <text evidence="2">The sequence shown here is derived from an EMBL/GenBank/DDBJ whole genome shotgun (WGS) entry which is preliminary data.</text>
</comment>
<gene>
    <name evidence="2" type="ORF">PENNAL_c0107G08070</name>
</gene>
<evidence type="ECO:0000256" key="1">
    <source>
        <dbReference type="SAM" id="MobiDB-lite"/>
    </source>
</evidence>
<evidence type="ECO:0000313" key="3">
    <source>
        <dbReference type="Proteomes" id="UP000191691"/>
    </source>
</evidence>
<dbReference type="AlphaFoldDB" id="A0A1V6X852"/>
<dbReference type="OMA" id="WISYYAV"/>
<reference evidence="3" key="1">
    <citation type="journal article" date="2017" name="Nat. Microbiol.">
        <title>Global analysis of biosynthetic gene clusters reveals vast potential of secondary metabolite production in Penicillium species.</title>
        <authorList>
            <person name="Nielsen J.C."/>
            <person name="Grijseels S."/>
            <person name="Prigent S."/>
            <person name="Ji B."/>
            <person name="Dainat J."/>
            <person name="Nielsen K.F."/>
            <person name="Frisvad J.C."/>
            <person name="Workman M."/>
            <person name="Nielsen J."/>
        </authorList>
    </citation>
    <scope>NUCLEOTIDE SEQUENCE [LARGE SCALE GENOMIC DNA]</scope>
    <source>
        <strain evidence="3">IBT 13039</strain>
    </source>
</reference>
<keyword evidence="3" id="KW-1185">Reference proteome</keyword>
<dbReference type="EMBL" id="MOOB01000107">
    <property type="protein sequence ID" value="OQE71309.1"/>
    <property type="molecule type" value="Genomic_DNA"/>
</dbReference>